<protein>
    <recommendedName>
        <fullName evidence="4">YD repeat-containing protein</fullName>
    </recommendedName>
</protein>
<evidence type="ECO:0000313" key="2">
    <source>
        <dbReference type="EMBL" id="RZS71312.1"/>
    </source>
</evidence>
<evidence type="ECO:0008006" key="4">
    <source>
        <dbReference type="Google" id="ProtNLM"/>
    </source>
</evidence>
<comment type="caution">
    <text evidence="2">The sequence shown here is derived from an EMBL/GenBank/DDBJ whole genome shotgun (WGS) entry which is preliminary data.</text>
</comment>
<dbReference type="OrthoDB" id="684712at2"/>
<organism evidence="2 3">
    <name type="scientific">Pseudobacter ginsenosidimutans</name>
    <dbReference type="NCBI Taxonomy" id="661488"/>
    <lineage>
        <taxon>Bacteria</taxon>
        <taxon>Pseudomonadati</taxon>
        <taxon>Bacteroidota</taxon>
        <taxon>Chitinophagia</taxon>
        <taxon>Chitinophagales</taxon>
        <taxon>Chitinophagaceae</taxon>
        <taxon>Pseudobacter</taxon>
    </lineage>
</organism>
<evidence type="ECO:0000313" key="3">
    <source>
        <dbReference type="Proteomes" id="UP000293874"/>
    </source>
</evidence>
<feature type="chain" id="PRO_5020862050" description="YD repeat-containing protein" evidence="1">
    <location>
        <begin position="20"/>
        <end position="295"/>
    </location>
</feature>
<dbReference type="AlphaFoldDB" id="A0A4Q7MRC0"/>
<accession>A0A4Q7MRC0</accession>
<dbReference type="EMBL" id="SGXA01000002">
    <property type="protein sequence ID" value="RZS71312.1"/>
    <property type="molecule type" value="Genomic_DNA"/>
</dbReference>
<keyword evidence="3" id="KW-1185">Reference proteome</keyword>
<dbReference type="Proteomes" id="UP000293874">
    <property type="component" value="Unassembled WGS sequence"/>
</dbReference>
<gene>
    <name evidence="2" type="ORF">EV199_3215</name>
</gene>
<sequence>MKKLILPFLSLSLFISACSKDDNKAPKEIIQLQEVEMEDSKLSFTYNEQSQPTKIQFSMKVNDEAYLPMYYLDFAYNNGKPSTADFFIRPQINEDYKRQSSAKFVHEGGNLSYTALVGYDENGTPDEDRRDTFFYTFNAAKQLTSLKSGSNGAAISLGWDGRNNLLVPTHTQEISDERITTSFEHGYDNNINPYSFNGLGFLLTTLNLGQVEMPDQLLSANNVLSYKQTIKRETLDNGQVVGEPAYEYTTIDRSITLGEKGLPATIELKEKRTNPSGSEENQTRNYKFKYSIIKQ</sequence>
<keyword evidence="1" id="KW-0732">Signal</keyword>
<reference evidence="2 3" key="1">
    <citation type="submission" date="2019-02" db="EMBL/GenBank/DDBJ databases">
        <title>Genomic Encyclopedia of Type Strains, Phase IV (KMG-IV): sequencing the most valuable type-strain genomes for metagenomic binning, comparative biology and taxonomic classification.</title>
        <authorList>
            <person name="Goeker M."/>
        </authorList>
    </citation>
    <scope>NUCLEOTIDE SEQUENCE [LARGE SCALE GENOMIC DNA]</scope>
    <source>
        <strain evidence="2 3">DSM 18116</strain>
    </source>
</reference>
<dbReference type="RefSeq" id="WP_130541832.1">
    <property type="nucleotide sequence ID" value="NZ_CP042431.1"/>
</dbReference>
<proteinExistence type="predicted"/>
<dbReference type="PROSITE" id="PS51257">
    <property type="entry name" value="PROKAR_LIPOPROTEIN"/>
    <property type="match status" value="1"/>
</dbReference>
<name>A0A4Q7MRC0_9BACT</name>
<feature type="signal peptide" evidence="1">
    <location>
        <begin position="1"/>
        <end position="19"/>
    </location>
</feature>
<evidence type="ECO:0000256" key="1">
    <source>
        <dbReference type="SAM" id="SignalP"/>
    </source>
</evidence>